<organism evidence="1 2">
    <name type="scientific">Colletotrichum tamarilloi</name>
    <dbReference type="NCBI Taxonomy" id="1209934"/>
    <lineage>
        <taxon>Eukaryota</taxon>
        <taxon>Fungi</taxon>
        <taxon>Dikarya</taxon>
        <taxon>Ascomycota</taxon>
        <taxon>Pezizomycotina</taxon>
        <taxon>Sordariomycetes</taxon>
        <taxon>Hypocreomycetidae</taxon>
        <taxon>Glomerellales</taxon>
        <taxon>Glomerellaceae</taxon>
        <taxon>Colletotrichum</taxon>
        <taxon>Colletotrichum acutatum species complex</taxon>
    </lineage>
</organism>
<gene>
    <name evidence="1" type="ORF">CTAM01_02695</name>
</gene>
<keyword evidence="2" id="KW-1185">Reference proteome</keyword>
<proteinExistence type="predicted"/>
<reference evidence="1 2" key="1">
    <citation type="submission" date="2016-10" db="EMBL/GenBank/DDBJ databases">
        <title>The genome sequence of Colletotrichum fioriniae PJ7.</title>
        <authorList>
            <person name="Baroncelli R."/>
        </authorList>
    </citation>
    <scope>NUCLEOTIDE SEQUENCE [LARGE SCALE GENOMIC DNA]</scope>
    <source>
        <strain evidence="1 2">Tom-12</strain>
    </source>
</reference>
<comment type="caution">
    <text evidence="1">The sequence shown here is derived from an EMBL/GenBank/DDBJ whole genome shotgun (WGS) entry which is preliminary data.</text>
</comment>
<evidence type="ECO:0000313" key="1">
    <source>
        <dbReference type="EMBL" id="KAK1507583.1"/>
    </source>
</evidence>
<dbReference type="RefSeq" id="XP_060386536.1">
    <property type="nucleotide sequence ID" value="XM_060518733.1"/>
</dbReference>
<name>A0ABQ9RM69_9PEZI</name>
<dbReference type="EMBL" id="MLFU01000006">
    <property type="protein sequence ID" value="KAK1507583.1"/>
    <property type="molecule type" value="Genomic_DNA"/>
</dbReference>
<evidence type="ECO:0008006" key="3">
    <source>
        <dbReference type="Google" id="ProtNLM"/>
    </source>
</evidence>
<dbReference type="Proteomes" id="UP001227543">
    <property type="component" value="Unassembled WGS sequence"/>
</dbReference>
<evidence type="ECO:0000313" key="2">
    <source>
        <dbReference type="Proteomes" id="UP001227543"/>
    </source>
</evidence>
<sequence length="39" mass="4547">MHVRPWLDSKAYSMDRPNLVVEILNQQPLVKKKEVTIGL</sequence>
<accession>A0ABQ9RM69</accession>
<protein>
    <recommendedName>
        <fullName evidence="3">Restriction endonuclease domain-containing protein</fullName>
    </recommendedName>
</protein>
<dbReference type="GeneID" id="85402971"/>